<accession>A0A841V0Y1</accession>
<proteinExistence type="predicted"/>
<comment type="caution">
    <text evidence="1">The sequence shown here is derived from an EMBL/GenBank/DDBJ whole genome shotgun (WGS) entry which is preliminary data.</text>
</comment>
<gene>
    <name evidence="1" type="ORF">H0901_00985</name>
</gene>
<organism evidence="1 2">
    <name type="scientific">Microcystis aeruginosa BLCC-F158</name>
    <dbReference type="NCBI Taxonomy" id="2755316"/>
    <lineage>
        <taxon>Bacteria</taxon>
        <taxon>Bacillati</taxon>
        <taxon>Cyanobacteriota</taxon>
        <taxon>Cyanophyceae</taxon>
        <taxon>Oscillatoriophycideae</taxon>
        <taxon>Chroococcales</taxon>
        <taxon>Microcystaceae</taxon>
        <taxon>Microcystis</taxon>
    </lineage>
</organism>
<sequence>MKVKQFDCVAIKRLGSEKIYEDIKNMKIKEELAYWQQATKELENLQSQS</sequence>
<dbReference type="AlphaFoldDB" id="A0A841V0Y1"/>
<dbReference type="EMBL" id="JACEGC010000002">
    <property type="protein sequence ID" value="MBC1193906.1"/>
    <property type="molecule type" value="Genomic_DNA"/>
</dbReference>
<evidence type="ECO:0000313" key="1">
    <source>
        <dbReference type="EMBL" id="MBC1193906.1"/>
    </source>
</evidence>
<dbReference type="RefSeq" id="WP_002766465.1">
    <property type="nucleotide sequence ID" value="NZ_JACEGC010000002.1"/>
</dbReference>
<name>A0A841V0Y1_MICAE</name>
<dbReference type="Proteomes" id="UP000525432">
    <property type="component" value="Unassembled WGS sequence"/>
</dbReference>
<reference evidence="1 2" key="1">
    <citation type="submission" date="2020-07" db="EMBL/GenBank/DDBJ databases">
        <title>Genomes of two Microcystis aeruginosa (Cyanobacteria) strains from Florida (USA) with disparate toxicogenic potential.</title>
        <authorList>
            <person name="Lefler F.W."/>
            <person name="Barbosa M."/>
            <person name="Berthold D.E."/>
            <person name="Laughinghouse H.D. IV."/>
        </authorList>
    </citation>
    <scope>NUCLEOTIDE SEQUENCE [LARGE SCALE GENOMIC DNA]</scope>
    <source>
        <strain evidence="1 2">BLCCF158</strain>
    </source>
</reference>
<evidence type="ECO:0000313" key="2">
    <source>
        <dbReference type="Proteomes" id="UP000525432"/>
    </source>
</evidence>
<protein>
    <submittedName>
        <fullName evidence="1">Uncharacterized protein</fullName>
    </submittedName>
</protein>